<dbReference type="Proteomes" id="UP001500841">
    <property type="component" value="Unassembled WGS sequence"/>
</dbReference>
<feature type="transmembrane region" description="Helical" evidence="1">
    <location>
        <begin position="21"/>
        <end position="44"/>
    </location>
</feature>
<gene>
    <name evidence="2" type="ORF">GCM10022392_16720</name>
</gene>
<evidence type="ECO:0000313" key="2">
    <source>
        <dbReference type="EMBL" id="GAA4094579.1"/>
    </source>
</evidence>
<proteinExistence type="predicted"/>
<keyword evidence="1" id="KW-0472">Membrane</keyword>
<organism evidence="2 3">
    <name type="scientific">Mucilaginibacter panaciglaebae</name>
    <dbReference type="NCBI Taxonomy" id="502331"/>
    <lineage>
        <taxon>Bacteria</taxon>
        <taxon>Pseudomonadati</taxon>
        <taxon>Bacteroidota</taxon>
        <taxon>Sphingobacteriia</taxon>
        <taxon>Sphingobacteriales</taxon>
        <taxon>Sphingobacteriaceae</taxon>
        <taxon>Mucilaginibacter</taxon>
    </lineage>
</organism>
<comment type="caution">
    <text evidence="2">The sequence shown here is derived from an EMBL/GenBank/DDBJ whole genome shotgun (WGS) entry which is preliminary data.</text>
</comment>
<reference evidence="3" key="1">
    <citation type="journal article" date="2019" name="Int. J. Syst. Evol. Microbiol.">
        <title>The Global Catalogue of Microorganisms (GCM) 10K type strain sequencing project: providing services to taxonomists for standard genome sequencing and annotation.</title>
        <authorList>
            <consortium name="The Broad Institute Genomics Platform"/>
            <consortium name="The Broad Institute Genome Sequencing Center for Infectious Disease"/>
            <person name="Wu L."/>
            <person name="Ma J."/>
        </authorList>
    </citation>
    <scope>NUCLEOTIDE SEQUENCE [LARGE SCALE GENOMIC DNA]</scope>
    <source>
        <strain evidence="3">JCM 17085</strain>
    </source>
</reference>
<feature type="transmembrane region" description="Helical" evidence="1">
    <location>
        <begin position="238"/>
        <end position="255"/>
    </location>
</feature>
<feature type="transmembrane region" description="Helical" evidence="1">
    <location>
        <begin position="64"/>
        <end position="82"/>
    </location>
</feature>
<keyword evidence="1" id="KW-0812">Transmembrane</keyword>
<accession>A0ABP7WR53</accession>
<name>A0ABP7WR53_9SPHI</name>
<protein>
    <recommendedName>
        <fullName evidence="4">O-antigen ligase-like membrane protein</fullName>
    </recommendedName>
</protein>
<feature type="transmembrane region" description="Helical" evidence="1">
    <location>
        <begin position="499"/>
        <end position="516"/>
    </location>
</feature>
<keyword evidence="1" id="KW-1133">Transmembrane helix</keyword>
<evidence type="ECO:0000313" key="3">
    <source>
        <dbReference type="Proteomes" id="UP001500841"/>
    </source>
</evidence>
<evidence type="ECO:0000256" key="1">
    <source>
        <dbReference type="SAM" id="Phobius"/>
    </source>
</evidence>
<keyword evidence="3" id="KW-1185">Reference proteome</keyword>
<sequence length="551" mass="63123">MDRLLSAINFQRWKACADWKLLLFLLLFLNVKIAVKIPAIALIYLLRFDFRFGFKWKNSRLPLFYPFIVAIAIIGFVINGYYTNLNYNLIFVTGILFWVVCILAIHQIKLAVERNDTVVVHQTILLFFIINTIASLVNIGLIVLETHTLNPYTYQGQYQKYFISTGDFIRGVTFDTSTTNAILNAFGVMYFITKKNMVMTLVCMAILLLTASNFTNVFMLAVLAFLFVFKSTRDQKSIIVICVAFLVLFMAKISPQNNNYVVNTIKSAFYKKQVISPWPQYDHTPITLKPDSVLTFEEKRIKYATLYLDSLATLPINQIHREPLPQGVLTTGAGRIQKPEPDLNAPQYQWLRTTPPEQKQLVDFAQEHQADLPLTNMSKPPAIPGKVIGFKQTFNFLKMHPAKILAGEGVGNFSSKLAFRATGLKFTGGYPKKYIYINPDFLRNHLDVYLSFFTRSAATHSLTNSPFSVYDQLLAEYGLLGLLMLLIFYVGFFAKNYRLLTYGIPLLLFVLFIFLIDYWFEQLSVVVFFELLMFLNISESKNLVAQKSIQI</sequence>
<feature type="transmembrane region" description="Helical" evidence="1">
    <location>
        <begin position="120"/>
        <end position="144"/>
    </location>
</feature>
<feature type="transmembrane region" description="Helical" evidence="1">
    <location>
        <begin position="198"/>
        <end position="226"/>
    </location>
</feature>
<dbReference type="EMBL" id="BAABCV010000005">
    <property type="protein sequence ID" value="GAA4094579.1"/>
    <property type="molecule type" value="Genomic_DNA"/>
</dbReference>
<feature type="transmembrane region" description="Helical" evidence="1">
    <location>
        <begin position="89"/>
        <end position="108"/>
    </location>
</feature>
<dbReference type="RefSeq" id="WP_345102846.1">
    <property type="nucleotide sequence ID" value="NZ_BAABCV010000005.1"/>
</dbReference>
<feature type="transmembrane region" description="Helical" evidence="1">
    <location>
        <begin position="474"/>
        <end position="492"/>
    </location>
</feature>
<evidence type="ECO:0008006" key="4">
    <source>
        <dbReference type="Google" id="ProtNLM"/>
    </source>
</evidence>